<feature type="region of interest" description="Disordered" evidence="1">
    <location>
        <begin position="114"/>
        <end position="150"/>
    </location>
</feature>
<proteinExistence type="predicted"/>
<evidence type="ECO:0000313" key="3">
    <source>
        <dbReference type="Proteomes" id="UP000501240"/>
    </source>
</evidence>
<evidence type="ECO:0000256" key="1">
    <source>
        <dbReference type="SAM" id="MobiDB-lite"/>
    </source>
</evidence>
<protein>
    <submittedName>
        <fullName evidence="2">Uncharacterized protein</fullName>
    </submittedName>
</protein>
<dbReference type="EMBL" id="CP053892">
    <property type="protein sequence ID" value="QKG24296.1"/>
    <property type="molecule type" value="Genomic_DNA"/>
</dbReference>
<organism evidence="2 3">
    <name type="scientific">Actinomadura verrucosospora</name>
    <dbReference type="NCBI Taxonomy" id="46165"/>
    <lineage>
        <taxon>Bacteria</taxon>
        <taxon>Bacillati</taxon>
        <taxon>Actinomycetota</taxon>
        <taxon>Actinomycetes</taxon>
        <taxon>Streptosporangiales</taxon>
        <taxon>Thermomonosporaceae</taxon>
        <taxon>Actinomadura</taxon>
    </lineage>
</organism>
<reference evidence="2 3" key="1">
    <citation type="submission" date="2020-05" db="EMBL/GenBank/DDBJ databases">
        <title>Actinomadura verrucosospora NRRL-B18236 (PFL_A860) Genome sequencing and assembly.</title>
        <authorList>
            <person name="Samborskyy M."/>
        </authorList>
    </citation>
    <scope>NUCLEOTIDE SEQUENCE [LARGE SCALE GENOMIC DNA]</scope>
    <source>
        <strain evidence="2 3">NRRL:B18236</strain>
    </source>
</reference>
<evidence type="ECO:0000313" key="2">
    <source>
        <dbReference type="EMBL" id="QKG24296.1"/>
    </source>
</evidence>
<name>A0A7D3W1S4_ACTVE</name>
<dbReference type="AlphaFoldDB" id="A0A7D3W1S4"/>
<accession>A0A7D3W1S4</accession>
<keyword evidence="3" id="KW-1185">Reference proteome</keyword>
<sequence length="150" mass="16427">MRGARRCRGVASRLPADRLGSQPVIVRGRGRLFLFFWNCRKAPALDRLPVPLARRRLPVPPGRAVPFPLQSTGWTAVPPPRVHPVSGFLCSEGGRPPSSGTVAAILLPSTLQHSLPTYSTPKPTDRPSFRVIAGARPRQRDRRPGQVSEC</sequence>
<gene>
    <name evidence="2" type="ORF">ACTIVE_5939</name>
</gene>
<dbReference type="Proteomes" id="UP000501240">
    <property type="component" value="Chromosome"/>
</dbReference>